<dbReference type="SUPFAM" id="SSF52540">
    <property type="entry name" value="P-loop containing nucleoside triphosphate hydrolases"/>
    <property type="match status" value="1"/>
</dbReference>
<evidence type="ECO:0000259" key="6">
    <source>
        <dbReference type="PROSITE" id="PS51192"/>
    </source>
</evidence>
<organism evidence="8 9">
    <name type="scientific">Texcoconibacillus texcoconensis</name>
    <dbReference type="NCBI Taxonomy" id="1095777"/>
    <lineage>
        <taxon>Bacteria</taxon>
        <taxon>Bacillati</taxon>
        <taxon>Bacillota</taxon>
        <taxon>Bacilli</taxon>
        <taxon>Bacillales</taxon>
        <taxon>Bacillaceae</taxon>
        <taxon>Texcoconibacillus</taxon>
    </lineage>
</organism>
<dbReference type="Gene3D" id="1.20.272.40">
    <property type="match status" value="1"/>
</dbReference>
<dbReference type="SMART" id="SM00487">
    <property type="entry name" value="DEXDc"/>
    <property type="match status" value="1"/>
</dbReference>
<dbReference type="InterPro" id="IPR027417">
    <property type="entry name" value="P-loop_NTPase"/>
</dbReference>
<dbReference type="InterPro" id="IPR014001">
    <property type="entry name" value="Helicase_ATP-bd"/>
</dbReference>
<keyword evidence="2 8" id="KW-0378">Hydrolase</keyword>
<dbReference type="EC" id="3.6.4.13" evidence="8"/>
<dbReference type="GO" id="GO:0003724">
    <property type="term" value="F:RNA helicase activity"/>
    <property type="evidence" value="ECO:0007669"/>
    <property type="project" value="UniProtKB-EC"/>
</dbReference>
<dbReference type="Proteomes" id="UP000551878">
    <property type="component" value="Unassembled WGS sequence"/>
</dbReference>
<dbReference type="PANTHER" id="PTHR12131">
    <property type="entry name" value="ATP-DEPENDENT RNA AND DNA HELICASE"/>
    <property type="match status" value="1"/>
</dbReference>
<dbReference type="InterPro" id="IPR001650">
    <property type="entry name" value="Helicase_C-like"/>
</dbReference>
<evidence type="ECO:0000259" key="7">
    <source>
        <dbReference type="PROSITE" id="PS51194"/>
    </source>
</evidence>
<evidence type="ECO:0000256" key="5">
    <source>
        <dbReference type="SAM" id="Coils"/>
    </source>
</evidence>
<proteinExistence type="predicted"/>
<evidence type="ECO:0000313" key="9">
    <source>
        <dbReference type="Proteomes" id="UP000551878"/>
    </source>
</evidence>
<dbReference type="PROSITE" id="PS51194">
    <property type="entry name" value="HELICASE_CTER"/>
    <property type="match status" value="1"/>
</dbReference>
<dbReference type="PROSITE" id="PS51192">
    <property type="entry name" value="HELICASE_ATP_BIND_1"/>
    <property type="match status" value="1"/>
</dbReference>
<feature type="coiled-coil region" evidence="5">
    <location>
        <begin position="309"/>
        <end position="343"/>
    </location>
</feature>
<dbReference type="InterPro" id="IPR055206">
    <property type="entry name" value="DEXQc_SUV3"/>
</dbReference>
<dbReference type="GO" id="GO:0005524">
    <property type="term" value="F:ATP binding"/>
    <property type="evidence" value="ECO:0007669"/>
    <property type="project" value="UniProtKB-KW"/>
</dbReference>
<feature type="domain" description="Helicase C-terminal" evidence="7">
    <location>
        <begin position="499"/>
        <end position="652"/>
    </location>
</feature>
<protein>
    <submittedName>
        <fullName evidence="8">ATP-dependent RNA helicase SUPV3L1/SUV3</fullName>
        <ecNumber evidence="8">3.6.4.13</ecNumber>
    </submittedName>
</protein>
<evidence type="ECO:0000256" key="3">
    <source>
        <dbReference type="ARBA" id="ARBA00022806"/>
    </source>
</evidence>
<dbReference type="Pfam" id="PF22527">
    <property type="entry name" value="DEXQc_Suv3"/>
    <property type="match status" value="1"/>
</dbReference>
<accession>A0A840QP41</accession>
<keyword evidence="4" id="KW-0067">ATP-binding</keyword>
<keyword evidence="9" id="KW-1185">Reference proteome</keyword>
<evidence type="ECO:0000256" key="1">
    <source>
        <dbReference type="ARBA" id="ARBA00022741"/>
    </source>
</evidence>
<gene>
    <name evidence="8" type="ORF">HNQ41_001314</name>
</gene>
<dbReference type="RefSeq" id="WP_184663606.1">
    <property type="nucleotide sequence ID" value="NZ_JACHHB010000005.1"/>
</dbReference>
<dbReference type="AlphaFoldDB" id="A0A840QP41"/>
<dbReference type="Pfam" id="PF00271">
    <property type="entry name" value="Helicase_C"/>
    <property type="match status" value="1"/>
</dbReference>
<evidence type="ECO:0000313" key="8">
    <source>
        <dbReference type="EMBL" id="MBB5173145.1"/>
    </source>
</evidence>
<keyword evidence="3 8" id="KW-0347">Helicase</keyword>
<evidence type="ECO:0000256" key="4">
    <source>
        <dbReference type="ARBA" id="ARBA00022840"/>
    </source>
</evidence>
<sequence length="836" mass="98881">MDQLEKVHHHAVEHTKRKVHEDINRFLETKEEMPSFETYKRERQPYIEQIWTNVWINKASNDVSKRGKRAFLTDIGYDVEGVSRKIINKLFRDEIKLYMPFDVIGWLDERYAENHEYWASKYQKSRSAYIEREEERILKEKRSAIEREIEITAYKKLEKRAFLYFLYVRHLMGEHIAKVTPEITARVEKVWELYEEPTGAVLFGDDWRSYKHGRVDETYYHVFDQLIDNKLYGPIAKEILDDLPKHLREQYDALSDQTLTSSTLMWMIMEEIEEFKIDWLSHMQEEYIDDLLLLAHVPFDEERHQAMYEESLEKRKQREAEELAEIERQKEEEERMLEDIFGREYRPQTGRDIRYVLHIGETNTGKTHHALKQMKKGKTGLYLAPLRLLALEVYEKLNNEGLDSGLKTGEEEKDLDDATHLSCTVEMFHERDFFDVVVIDEAQMITDKDRGFSWYKAITNVNANEVHIIGSNNAKSIVLELLGDANIDIYDYERDIPLQVESSPFKIQQTEKGDALVCFSRKRVLETASKLRKDGYSVSMIYGSMPPETRKKQMERFIKGETTVIVSTDAIGMGLNLPIRRIVFLENEKFDGTKRRRLTSQEVKQIAGRAGRKGIYNVGKVAFTKDIQLMTRLIEQPDEPVQSFAIAPTNNVFERFQKYYRDLGTFFELWDKFDSPYGTIKATLSEERELYELIRGTEIEGRLSMMDLYGFLHLPFSKKEMPLILQWKNKMKAIARGGELPEPKIKTDTLEDLELTYKSLGLHLLFLYRLGRQTEAIYWERVREEISDDVHEHLKTDMTVYNKKCKYCGRSLPFEFPHTMCDDCHSKRYRRRFTKS</sequence>
<dbReference type="PANTHER" id="PTHR12131:SF1">
    <property type="entry name" value="ATP-DEPENDENT RNA HELICASE SUPV3L1, MITOCHONDRIAL-RELATED"/>
    <property type="match status" value="1"/>
</dbReference>
<dbReference type="InterPro" id="IPR050699">
    <property type="entry name" value="RNA-DNA_Helicase"/>
</dbReference>
<name>A0A840QP41_9BACI</name>
<dbReference type="SMART" id="SM00490">
    <property type="entry name" value="HELICc"/>
    <property type="match status" value="1"/>
</dbReference>
<keyword evidence="5" id="KW-0175">Coiled coil</keyword>
<evidence type="ECO:0000256" key="2">
    <source>
        <dbReference type="ARBA" id="ARBA00022801"/>
    </source>
</evidence>
<keyword evidence="1" id="KW-0547">Nucleotide-binding</keyword>
<feature type="domain" description="Helicase ATP-binding" evidence="6">
    <location>
        <begin position="347"/>
        <end position="471"/>
    </location>
</feature>
<reference evidence="8 9" key="1">
    <citation type="submission" date="2020-08" db="EMBL/GenBank/DDBJ databases">
        <title>Genomic Encyclopedia of Type Strains, Phase IV (KMG-IV): sequencing the most valuable type-strain genomes for metagenomic binning, comparative biology and taxonomic classification.</title>
        <authorList>
            <person name="Goeker M."/>
        </authorList>
    </citation>
    <scope>NUCLEOTIDE SEQUENCE [LARGE SCALE GENOMIC DNA]</scope>
    <source>
        <strain evidence="8 9">DSM 24696</strain>
    </source>
</reference>
<comment type="caution">
    <text evidence="8">The sequence shown here is derived from an EMBL/GenBank/DDBJ whole genome shotgun (WGS) entry which is preliminary data.</text>
</comment>
<dbReference type="GO" id="GO:0016787">
    <property type="term" value="F:hydrolase activity"/>
    <property type="evidence" value="ECO:0007669"/>
    <property type="project" value="UniProtKB-KW"/>
</dbReference>
<dbReference type="EMBL" id="JACHHB010000005">
    <property type="protein sequence ID" value="MBB5173145.1"/>
    <property type="molecule type" value="Genomic_DNA"/>
</dbReference>
<dbReference type="Gene3D" id="3.40.50.300">
    <property type="entry name" value="P-loop containing nucleotide triphosphate hydrolases"/>
    <property type="match status" value="2"/>
</dbReference>